<dbReference type="RefSeq" id="WP_200277403.1">
    <property type="nucleotide sequence ID" value="NZ_CP066802.1"/>
</dbReference>
<dbReference type="InterPro" id="IPR008136">
    <property type="entry name" value="CinA_C"/>
</dbReference>
<dbReference type="KEGG" id="awe:JG540_03915"/>
<evidence type="ECO:0000313" key="2">
    <source>
        <dbReference type="EMBL" id="QQM68004.1"/>
    </source>
</evidence>
<accession>A0A7T7MAN8</accession>
<reference evidence="2 3" key="1">
    <citation type="submission" date="2020-12" db="EMBL/GenBank/DDBJ databases">
        <authorList>
            <person name="Zhou J."/>
        </authorList>
    </citation>
    <scope>NUCLEOTIDE SEQUENCE [LARGE SCALE GENOMIC DNA]</scope>
    <source>
        <strain evidence="2 3">CCUG 61299</strain>
    </source>
</reference>
<dbReference type="NCBIfam" id="TIGR00199">
    <property type="entry name" value="PncC_domain"/>
    <property type="match status" value="1"/>
</dbReference>
<feature type="domain" description="CinA C-terminal" evidence="1">
    <location>
        <begin position="33"/>
        <end position="179"/>
    </location>
</feature>
<keyword evidence="3" id="KW-1185">Reference proteome</keyword>
<dbReference type="Gene3D" id="3.90.950.20">
    <property type="entry name" value="CinA-like"/>
    <property type="match status" value="1"/>
</dbReference>
<proteinExistence type="predicted"/>
<dbReference type="InterPro" id="IPR036653">
    <property type="entry name" value="CinA-like_C"/>
</dbReference>
<organism evidence="2 3">
    <name type="scientific">Actinomyces weissii</name>
    <dbReference type="NCBI Taxonomy" id="675090"/>
    <lineage>
        <taxon>Bacteria</taxon>
        <taxon>Bacillati</taxon>
        <taxon>Actinomycetota</taxon>
        <taxon>Actinomycetes</taxon>
        <taxon>Actinomycetales</taxon>
        <taxon>Actinomycetaceae</taxon>
        <taxon>Actinomyces</taxon>
    </lineage>
</organism>
<protein>
    <submittedName>
        <fullName evidence="2">CinA family protein</fullName>
    </submittedName>
</protein>
<gene>
    <name evidence="2" type="ORF">JG540_03915</name>
</gene>
<sequence>MASPAADRSVYPGNGALLEGRVPGTAASDSSAALARRLLVLARQQGVRLAVAESLTGGLLAAALVAEPGASQVLRGAVVAYATDTKSQVLGVDPARLARTGPVDAQVACQMAAGVAGLLGAGAGLSTTGVAGPGPADGHPAGTVHVAAWSRSRVLHRELHLPGDRQQVREAAVREALRLGLRLLEDRPERDGG</sequence>
<dbReference type="Pfam" id="PF02464">
    <property type="entry name" value="CinA"/>
    <property type="match status" value="1"/>
</dbReference>
<evidence type="ECO:0000259" key="1">
    <source>
        <dbReference type="Pfam" id="PF02464"/>
    </source>
</evidence>
<evidence type="ECO:0000313" key="3">
    <source>
        <dbReference type="Proteomes" id="UP000595895"/>
    </source>
</evidence>
<dbReference type="Proteomes" id="UP000595895">
    <property type="component" value="Chromosome"/>
</dbReference>
<dbReference type="EMBL" id="CP066802">
    <property type="protein sequence ID" value="QQM68004.1"/>
    <property type="molecule type" value="Genomic_DNA"/>
</dbReference>
<dbReference type="SUPFAM" id="SSF142433">
    <property type="entry name" value="CinA-like"/>
    <property type="match status" value="1"/>
</dbReference>
<name>A0A7T7MAN8_9ACTO</name>
<dbReference type="AlphaFoldDB" id="A0A7T7MAN8"/>